<evidence type="ECO:0000313" key="3">
    <source>
        <dbReference type="Proteomes" id="UP000186817"/>
    </source>
</evidence>
<proteinExistence type="predicted"/>
<feature type="transmembrane region" description="Helical" evidence="1">
    <location>
        <begin position="92"/>
        <end position="111"/>
    </location>
</feature>
<evidence type="ECO:0000256" key="1">
    <source>
        <dbReference type="SAM" id="Phobius"/>
    </source>
</evidence>
<dbReference type="AlphaFoldDB" id="A0A1Q9E1H2"/>
<keyword evidence="1" id="KW-1133">Transmembrane helix</keyword>
<comment type="caution">
    <text evidence="2">The sequence shown here is derived from an EMBL/GenBank/DDBJ whole genome shotgun (WGS) entry which is preliminary data.</text>
</comment>
<evidence type="ECO:0000313" key="2">
    <source>
        <dbReference type="EMBL" id="OLQ01261.1"/>
    </source>
</evidence>
<dbReference type="EMBL" id="LSRX01000299">
    <property type="protein sequence ID" value="OLQ01261.1"/>
    <property type="molecule type" value="Genomic_DNA"/>
</dbReference>
<organism evidence="2 3">
    <name type="scientific">Symbiodinium microadriaticum</name>
    <name type="common">Dinoflagellate</name>
    <name type="synonym">Zooxanthella microadriatica</name>
    <dbReference type="NCBI Taxonomy" id="2951"/>
    <lineage>
        <taxon>Eukaryota</taxon>
        <taxon>Sar</taxon>
        <taxon>Alveolata</taxon>
        <taxon>Dinophyceae</taxon>
        <taxon>Suessiales</taxon>
        <taxon>Symbiodiniaceae</taxon>
        <taxon>Symbiodinium</taxon>
    </lineage>
</organism>
<feature type="transmembrane region" description="Helical" evidence="1">
    <location>
        <begin position="67"/>
        <end position="86"/>
    </location>
</feature>
<gene>
    <name evidence="2" type="ORF">AK812_SmicGene16013</name>
</gene>
<keyword evidence="1" id="KW-0472">Membrane</keyword>
<keyword evidence="1" id="KW-0812">Transmembrane</keyword>
<feature type="transmembrane region" description="Helical" evidence="1">
    <location>
        <begin position="37"/>
        <end position="55"/>
    </location>
</feature>
<dbReference type="Proteomes" id="UP000186817">
    <property type="component" value="Unassembled WGS sequence"/>
</dbReference>
<reference evidence="2 3" key="1">
    <citation type="submission" date="2016-02" db="EMBL/GenBank/DDBJ databases">
        <title>Genome analysis of coral dinoflagellate symbionts highlights evolutionary adaptations to a symbiotic lifestyle.</title>
        <authorList>
            <person name="Aranda M."/>
            <person name="Li Y."/>
            <person name="Liew Y.J."/>
            <person name="Baumgarten S."/>
            <person name="Simakov O."/>
            <person name="Wilson M."/>
            <person name="Piel J."/>
            <person name="Ashoor H."/>
            <person name="Bougouffa S."/>
            <person name="Bajic V.B."/>
            <person name="Ryu T."/>
            <person name="Ravasi T."/>
            <person name="Bayer T."/>
            <person name="Micklem G."/>
            <person name="Kim H."/>
            <person name="Bhak J."/>
            <person name="Lajeunesse T.C."/>
            <person name="Voolstra C.R."/>
        </authorList>
    </citation>
    <scope>NUCLEOTIDE SEQUENCE [LARGE SCALE GENOMIC DNA]</scope>
    <source>
        <strain evidence="2 3">CCMP2467</strain>
    </source>
</reference>
<protein>
    <submittedName>
        <fullName evidence="2">Uncharacterized protein</fullName>
    </submittedName>
</protein>
<name>A0A1Q9E1H2_SYMMI</name>
<sequence length="122" mass="13123">MVAPVFETMETLTNQIRPIWCEAHINSSADGCGGEDSVLYISTIAVVVIIIIIISSNNNSPIININIVVMMMMIIIIIIITIIIISSMLVDIAGIVVVIAVSVAIGLDVRVDMMCLPTDLIL</sequence>
<accession>A0A1Q9E1H2</accession>
<keyword evidence="3" id="KW-1185">Reference proteome</keyword>